<reference evidence="2 3" key="1">
    <citation type="submission" date="2020-07" db="EMBL/GenBank/DDBJ databases">
        <authorList>
            <person name="Feng X."/>
        </authorList>
    </citation>
    <scope>NUCLEOTIDE SEQUENCE [LARGE SCALE GENOMIC DNA]</scope>
    <source>
        <strain evidence="2 3">JCM14086</strain>
    </source>
</reference>
<protein>
    <submittedName>
        <fullName evidence="2">SHOCT domain-containing protein</fullName>
    </submittedName>
</protein>
<keyword evidence="3" id="KW-1185">Reference proteome</keyword>
<keyword evidence="1" id="KW-1133">Transmembrane helix</keyword>
<keyword evidence="1" id="KW-0472">Membrane</keyword>
<proteinExistence type="predicted"/>
<sequence length="167" mass="18452">MNRINSHHSRQRTFLRILGPLILLVGIAFTVVGMVSFFSKVGDIGSHSLGPGFGHSGVGAPERFWCVFVGLPVSFVGLVLCNFAFMGKVARYTSGELAPVGKDTFNYLAHETQEGMADISEAIYTGRSRRQIGSIEERIRKLEAMRESGLINADDFEEQKDRILSEI</sequence>
<dbReference type="RefSeq" id="WP_185693017.1">
    <property type="nucleotide sequence ID" value="NZ_JACHVA010000086.1"/>
</dbReference>
<dbReference type="Proteomes" id="UP000525652">
    <property type="component" value="Unassembled WGS sequence"/>
</dbReference>
<evidence type="ECO:0000313" key="2">
    <source>
        <dbReference type="EMBL" id="MBC2602328.1"/>
    </source>
</evidence>
<evidence type="ECO:0000256" key="1">
    <source>
        <dbReference type="SAM" id="Phobius"/>
    </source>
</evidence>
<keyword evidence="1" id="KW-0812">Transmembrane</keyword>
<dbReference type="AlphaFoldDB" id="A0A7X1E4S7"/>
<comment type="caution">
    <text evidence="2">The sequence shown here is derived from an EMBL/GenBank/DDBJ whole genome shotgun (WGS) entry which is preliminary data.</text>
</comment>
<evidence type="ECO:0000313" key="3">
    <source>
        <dbReference type="Proteomes" id="UP000525652"/>
    </source>
</evidence>
<dbReference type="EMBL" id="JACHVA010000086">
    <property type="protein sequence ID" value="MBC2602328.1"/>
    <property type="molecule type" value="Genomic_DNA"/>
</dbReference>
<gene>
    <name evidence="2" type="ORF">H5P30_11120</name>
</gene>
<name>A0A7X1E4S7_9BACT</name>
<organism evidence="2 3">
    <name type="scientific">Puniceicoccus vermicola</name>
    <dbReference type="NCBI Taxonomy" id="388746"/>
    <lineage>
        <taxon>Bacteria</taxon>
        <taxon>Pseudomonadati</taxon>
        <taxon>Verrucomicrobiota</taxon>
        <taxon>Opitutia</taxon>
        <taxon>Puniceicoccales</taxon>
        <taxon>Puniceicoccaceae</taxon>
        <taxon>Puniceicoccus</taxon>
    </lineage>
</organism>
<feature type="transmembrane region" description="Helical" evidence="1">
    <location>
        <begin position="21"/>
        <end position="42"/>
    </location>
</feature>
<accession>A0A7X1E4S7</accession>
<feature type="transmembrane region" description="Helical" evidence="1">
    <location>
        <begin position="62"/>
        <end position="85"/>
    </location>
</feature>